<dbReference type="InterPro" id="IPR011990">
    <property type="entry name" value="TPR-like_helical_dom_sf"/>
</dbReference>
<proteinExistence type="predicted"/>
<dbReference type="Gene3D" id="1.25.40.10">
    <property type="entry name" value="Tetratricopeptide repeat domain"/>
    <property type="match status" value="1"/>
</dbReference>
<gene>
    <name evidence="1" type="ORF">METZ01_LOCUS42457</name>
</gene>
<dbReference type="AlphaFoldDB" id="A0A381RKL5"/>
<reference evidence="1" key="1">
    <citation type="submission" date="2018-05" db="EMBL/GenBank/DDBJ databases">
        <authorList>
            <person name="Lanie J.A."/>
            <person name="Ng W.-L."/>
            <person name="Kazmierczak K.M."/>
            <person name="Andrzejewski T.M."/>
            <person name="Davidsen T.M."/>
            <person name="Wayne K.J."/>
            <person name="Tettelin H."/>
            <person name="Glass J.I."/>
            <person name="Rusch D."/>
            <person name="Podicherti R."/>
            <person name="Tsui H.-C.T."/>
            <person name="Winkler M.E."/>
        </authorList>
    </citation>
    <scope>NUCLEOTIDE SEQUENCE</scope>
</reference>
<dbReference type="PROSITE" id="PS51257">
    <property type="entry name" value="PROKAR_LIPOPROTEIN"/>
    <property type="match status" value="1"/>
</dbReference>
<organism evidence="1">
    <name type="scientific">marine metagenome</name>
    <dbReference type="NCBI Taxonomy" id="408172"/>
    <lineage>
        <taxon>unclassified sequences</taxon>
        <taxon>metagenomes</taxon>
        <taxon>ecological metagenomes</taxon>
    </lineage>
</organism>
<dbReference type="SUPFAM" id="SSF48452">
    <property type="entry name" value="TPR-like"/>
    <property type="match status" value="1"/>
</dbReference>
<evidence type="ECO:0000313" key="1">
    <source>
        <dbReference type="EMBL" id="SUZ89603.1"/>
    </source>
</evidence>
<protein>
    <recommendedName>
        <fullName evidence="2">Outer membrane lipoprotein BamD-like domain-containing protein</fullName>
    </recommendedName>
</protein>
<dbReference type="EMBL" id="UINC01001826">
    <property type="protein sequence ID" value="SUZ89603.1"/>
    <property type="molecule type" value="Genomic_DNA"/>
</dbReference>
<name>A0A381RKL5_9ZZZZ</name>
<evidence type="ECO:0008006" key="2">
    <source>
        <dbReference type="Google" id="ProtNLM"/>
    </source>
</evidence>
<accession>A0A381RKL5</accession>
<sequence>MKRNNNLLSFFLGILIAAGTAGCSWFGETTEPTNNAYESGKKALSESKYEEAKAHFREIDPSSPFYPQAVWMIQKVPFKKGVAAFEQKQYQLALVDLSKVPLHSPDYAEAQRYINLANYKLLLEQFQQSTDKDRFILIQELANISNEIGESKLILDSLDMIKTGLDKSSSKKQTLDLINLLSSVVALNKAPEVQQKALNYLLTDFEQFYEQTEIRPHVLQIIGTLKMELM</sequence>